<organism evidence="1 2">
    <name type="scientific">Paramuribaculum intestinale</name>
    <dbReference type="NCBI Taxonomy" id="2094151"/>
    <lineage>
        <taxon>Bacteria</taxon>
        <taxon>Pseudomonadati</taxon>
        <taxon>Bacteroidota</taxon>
        <taxon>Bacteroidia</taxon>
        <taxon>Bacteroidales</taxon>
        <taxon>Muribaculaceae</taxon>
        <taxon>Paramuribaculum</taxon>
    </lineage>
</organism>
<proteinExistence type="predicted"/>
<dbReference type="RefSeq" id="WP_107035591.1">
    <property type="nucleotide sequence ID" value="NZ_CP098825.1"/>
</dbReference>
<reference evidence="2" key="1">
    <citation type="submission" date="2018-02" db="EMBL/GenBank/DDBJ databases">
        <authorList>
            <person name="Clavel T."/>
            <person name="Strowig T."/>
        </authorList>
    </citation>
    <scope>NUCLEOTIDE SEQUENCE [LARGE SCALE GENOMIC DNA]</scope>
    <source>
        <strain evidence="2">DSM 100764</strain>
    </source>
</reference>
<evidence type="ECO:0000313" key="2">
    <source>
        <dbReference type="Proteomes" id="UP000244925"/>
    </source>
</evidence>
<dbReference type="Pfam" id="PF15566">
    <property type="entry name" value="Imm32"/>
    <property type="match status" value="1"/>
</dbReference>
<accession>A0A2V1ITP9</accession>
<dbReference type="Proteomes" id="UP000244925">
    <property type="component" value="Unassembled WGS sequence"/>
</dbReference>
<keyword evidence="2" id="KW-1185">Reference proteome</keyword>
<comment type="caution">
    <text evidence="1">The sequence shown here is derived from an EMBL/GenBank/DDBJ whole genome shotgun (WGS) entry which is preliminary data.</text>
</comment>
<sequence length="83" mass="9202">MEIDVPKYDRNIGLQLCWHPGYSIKVSSDNSEVTISANREGLLSMANHLLNLAQADVPPGTHIHLDEYNSLEDGSQSIIIEKV</sequence>
<dbReference type="EMBL" id="PUBV01000007">
    <property type="protein sequence ID" value="PWB08153.1"/>
    <property type="molecule type" value="Genomic_DNA"/>
</dbReference>
<name>A0A2V1ITP9_9BACT</name>
<dbReference type="InterPro" id="IPR029083">
    <property type="entry name" value="Imm32"/>
</dbReference>
<evidence type="ECO:0000313" key="1">
    <source>
        <dbReference type="EMBL" id="PWB08153.1"/>
    </source>
</evidence>
<dbReference type="GeneID" id="93424946"/>
<protein>
    <submittedName>
        <fullName evidence="1">Uncharacterized protein</fullName>
    </submittedName>
</protein>
<dbReference type="AlphaFoldDB" id="A0A2V1ITP9"/>
<gene>
    <name evidence="1" type="ORF">C5O25_04755</name>
</gene>